<dbReference type="SMART" id="SM00653">
    <property type="entry name" value="eIF2B_5"/>
    <property type="match status" value="1"/>
</dbReference>
<accession>A0AAW2YUK1</accession>
<feature type="domain" description="Translation initiation factor IF2/IF5" evidence="2">
    <location>
        <begin position="57"/>
        <end position="205"/>
    </location>
</feature>
<evidence type="ECO:0000313" key="4">
    <source>
        <dbReference type="Proteomes" id="UP001431209"/>
    </source>
</evidence>
<name>A0AAW2YUK1_9EUKA</name>
<comment type="caution">
    <text evidence="3">The sequence shown here is derived from an EMBL/GenBank/DDBJ whole genome shotgun (WGS) entry which is preliminary data.</text>
</comment>
<dbReference type="Pfam" id="PF01873">
    <property type="entry name" value="eIF-5_eIF-2B"/>
    <property type="match status" value="1"/>
</dbReference>
<feature type="compositionally biased region" description="Basic residues" evidence="1">
    <location>
        <begin position="1"/>
        <end position="12"/>
    </location>
</feature>
<organism evidence="3 4">
    <name type="scientific">Acrasis kona</name>
    <dbReference type="NCBI Taxonomy" id="1008807"/>
    <lineage>
        <taxon>Eukaryota</taxon>
        <taxon>Discoba</taxon>
        <taxon>Heterolobosea</taxon>
        <taxon>Tetramitia</taxon>
        <taxon>Eutetramitia</taxon>
        <taxon>Acrasidae</taxon>
        <taxon>Acrasis</taxon>
    </lineage>
</organism>
<evidence type="ECO:0000256" key="1">
    <source>
        <dbReference type="SAM" id="MobiDB-lite"/>
    </source>
</evidence>
<dbReference type="GO" id="GO:0003743">
    <property type="term" value="F:translation initiation factor activity"/>
    <property type="evidence" value="ECO:0007669"/>
    <property type="project" value="InterPro"/>
</dbReference>
<dbReference type="InterPro" id="IPR016189">
    <property type="entry name" value="Transl_init_fac_IF2/IF5_N"/>
</dbReference>
<feature type="region of interest" description="Disordered" evidence="1">
    <location>
        <begin position="1"/>
        <end position="32"/>
    </location>
</feature>
<dbReference type="SUPFAM" id="SSF100966">
    <property type="entry name" value="Translation initiation factor 2 beta, aIF2beta, N-terminal domain"/>
    <property type="match status" value="1"/>
</dbReference>
<evidence type="ECO:0000259" key="2">
    <source>
        <dbReference type="SMART" id="SM00653"/>
    </source>
</evidence>
<proteinExistence type="predicted"/>
<dbReference type="EMBL" id="JAOPGA020000651">
    <property type="protein sequence ID" value="KAL0480314.1"/>
    <property type="molecule type" value="Genomic_DNA"/>
</dbReference>
<dbReference type="InterPro" id="IPR002735">
    <property type="entry name" value="Transl_init_fac_IF2/IF5_dom"/>
</dbReference>
<reference evidence="3 4" key="1">
    <citation type="submission" date="2024-03" db="EMBL/GenBank/DDBJ databases">
        <title>The Acrasis kona genome and developmental transcriptomes reveal deep origins of eukaryotic multicellular pathways.</title>
        <authorList>
            <person name="Sheikh S."/>
            <person name="Fu C.-J."/>
            <person name="Brown M.W."/>
            <person name="Baldauf S.L."/>
        </authorList>
    </citation>
    <scope>NUCLEOTIDE SEQUENCE [LARGE SCALE GENOMIC DNA]</scope>
    <source>
        <strain evidence="3 4">ATCC MYA-3509</strain>
    </source>
</reference>
<dbReference type="Gene3D" id="3.30.30.170">
    <property type="match status" value="2"/>
</dbReference>
<evidence type="ECO:0000313" key="3">
    <source>
        <dbReference type="EMBL" id="KAL0480314.1"/>
    </source>
</evidence>
<dbReference type="AlphaFoldDB" id="A0AAW2YUK1"/>
<protein>
    <recommendedName>
        <fullName evidence="2">Translation initiation factor IF2/IF5 domain-containing protein</fullName>
    </recommendedName>
</protein>
<gene>
    <name evidence="3" type="ORF">AKO1_007095</name>
</gene>
<sequence>MSNQKANRHQRPQKNGSRTELSKHHTPKNNGWDVNLKVEEFEHFVRKPKSVEHDNCEEERVISEAQSDESIKMQLKRTLITNIMEIAHSINRRPQYLMKFLNYELEKTCYFDTKQGAGVILHSPIPSYKQLLLRQNMSQPLGQPKQQINLDDETETALQINQLLKTYTKKYVTCPSCESDNTFSPNNNDTDNTTFAILCKDCNNLSKKNVQDDPFLGIINTSRTRNNNMQQQNIQPYYNPMPPQYALPYPINYYIHPTHVPYYPYTFPYMSYFPQPYYFIPTPIYENEQHFTPSPTLSPPSSTLTTTHITNANEPNEPFYKSAGILPYCKDANTGRIVILLGKETRGSKLNRPLHAEGSSFESPYKVTKIRPTWSEFGGKKIRSDQDAIVTAAREFSEETHGAFSDEPTFNINRSSTLVQDLLRRNEKSVYNKNGKYMLFVLELPQLSKQNMLNAMNVRKQANDAGDVIDKVDFEWIDAEHLFGLICGDGSDAKQMVSQESGLLQWKQGEELHPFFLTLFRSAKGLVADVLKDQIVLAVKDTCTTKRRRRGAGMKNS</sequence>
<dbReference type="Proteomes" id="UP001431209">
    <property type="component" value="Unassembled WGS sequence"/>
</dbReference>
<keyword evidence="4" id="KW-1185">Reference proteome</keyword>